<dbReference type="Gene3D" id="3.40.190.10">
    <property type="entry name" value="Periplasmic binding protein-like II"/>
    <property type="match status" value="2"/>
</dbReference>
<proteinExistence type="predicted"/>
<reference evidence="2 3" key="1">
    <citation type="submission" date="2019-09" db="EMBL/GenBank/DDBJ databases">
        <title>Genome sequence of Rhodovastum atsumiense, a diverse member of the Acetobacteraceae family of non-sulfur purple photosynthetic bacteria.</title>
        <authorList>
            <person name="Meyer T."/>
            <person name="Kyndt J."/>
        </authorList>
    </citation>
    <scope>NUCLEOTIDE SEQUENCE [LARGE SCALE GENOMIC DNA]</scope>
    <source>
        <strain evidence="2 3">DSM 21279</strain>
    </source>
</reference>
<evidence type="ECO:0000313" key="3">
    <source>
        <dbReference type="Proteomes" id="UP000325255"/>
    </source>
</evidence>
<dbReference type="AlphaFoldDB" id="A0A5M6IUL8"/>
<dbReference type="OrthoDB" id="9771642at2"/>
<gene>
    <name evidence="2" type="ORF">F1189_12100</name>
</gene>
<protein>
    <submittedName>
        <fullName evidence="2">ABC transporter substrate-binding protein</fullName>
    </submittedName>
</protein>
<dbReference type="Proteomes" id="UP000325255">
    <property type="component" value="Unassembled WGS sequence"/>
</dbReference>
<dbReference type="EMBL" id="VWPK01000016">
    <property type="protein sequence ID" value="KAA5611994.1"/>
    <property type="molecule type" value="Genomic_DNA"/>
</dbReference>
<dbReference type="InterPro" id="IPR006311">
    <property type="entry name" value="TAT_signal"/>
</dbReference>
<comment type="caution">
    <text evidence="2">The sequence shown here is derived from an EMBL/GenBank/DDBJ whole genome shotgun (WGS) entry which is preliminary data.</text>
</comment>
<evidence type="ECO:0000313" key="2">
    <source>
        <dbReference type="EMBL" id="KAA5611994.1"/>
    </source>
</evidence>
<evidence type="ECO:0000259" key="1">
    <source>
        <dbReference type="Pfam" id="PF09084"/>
    </source>
</evidence>
<accession>A0A5M6IUL8</accession>
<dbReference type="PANTHER" id="PTHR30024:SF21">
    <property type="entry name" value="ABC TRANSPORTER SUBSTRATE-BINDING PROTEIN"/>
    <property type="match status" value="1"/>
</dbReference>
<dbReference type="Pfam" id="PF09084">
    <property type="entry name" value="NMT1"/>
    <property type="match status" value="1"/>
</dbReference>
<organism evidence="2 3">
    <name type="scientific">Rhodovastum atsumiense</name>
    <dbReference type="NCBI Taxonomy" id="504468"/>
    <lineage>
        <taxon>Bacteria</taxon>
        <taxon>Pseudomonadati</taxon>
        <taxon>Pseudomonadota</taxon>
        <taxon>Alphaproteobacteria</taxon>
        <taxon>Acetobacterales</taxon>
        <taxon>Acetobacteraceae</taxon>
        <taxon>Rhodovastum</taxon>
    </lineage>
</organism>
<keyword evidence="3" id="KW-1185">Reference proteome</keyword>
<dbReference type="SUPFAM" id="SSF53850">
    <property type="entry name" value="Periplasmic binding protein-like II"/>
    <property type="match status" value="1"/>
</dbReference>
<dbReference type="PANTHER" id="PTHR30024">
    <property type="entry name" value="ALIPHATIC SULFONATES-BINDING PROTEIN-RELATED"/>
    <property type="match status" value="1"/>
</dbReference>
<dbReference type="InterPro" id="IPR015168">
    <property type="entry name" value="SsuA/THI5"/>
</dbReference>
<name>A0A5M6IUL8_9PROT</name>
<sequence length="357" mass="38220">MPHRHSGRRALLRAALAAAAVPMVVPGGRVLASSRYPVLPSGLPNPDICRAAVTAPVVLPQPRSLKLTWNANAICTVGVPVAREKGFFTRHNLDVEMVNFGGSTDQLLEAIATGKADAGVGMALRWLKPLESGFDVKIASGIHGGCLRLFTRPGNGIARLADLRGKTIGVSDLTAPDRNFFAILLQQAGIDPAREVEWRVFSADILPVALQKNEIQAFSLGDPLGWLARERDGLVELATNLSGAYQNRVCCILGVRGSLIRQERETAVALVQALLDAQAWVVANPDAAAAVFAPYAKARPEQLAAMLRSQTHAHAPLNADLRHEIALYASELKQVAVIKPGTDPARFAERVTVDLLS</sequence>
<dbReference type="RefSeq" id="WP_150041004.1">
    <property type="nucleotide sequence ID" value="NZ_OW485601.1"/>
</dbReference>
<feature type="domain" description="SsuA/THI5-like" evidence="1">
    <location>
        <begin position="78"/>
        <end position="288"/>
    </location>
</feature>
<dbReference type="PROSITE" id="PS51318">
    <property type="entry name" value="TAT"/>
    <property type="match status" value="1"/>
</dbReference>